<keyword evidence="1" id="KW-1133">Transmembrane helix</keyword>
<gene>
    <name evidence="2" type="ORF">N657DRAFT_274786</name>
</gene>
<organism evidence="2 3">
    <name type="scientific">Parathielavia appendiculata</name>
    <dbReference type="NCBI Taxonomy" id="2587402"/>
    <lineage>
        <taxon>Eukaryota</taxon>
        <taxon>Fungi</taxon>
        <taxon>Dikarya</taxon>
        <taxon>Ascomycota</taxon>
        <taxon>Pezizomycotina</taxon>
        <taxon>Sordariomycetes</taxon>
        <taxon>Sordariomycetidae</taxon>
        <taxon>Sordariales</taxon>
        <taxon>Chaetomiaceae</taxon>
        <taxon>Parathielavia</taxon>
    </lineage>
</organism>
<evidence type="ECO:0000313" key="3">
    <source>
        <dbReference type="Proteomes" id="UP001302602"/>
    </source>
</evidence>
<sequence>MRNLGRQSSQGMYRTSFALWCRGWLQIDVFIFHFFSLFFIFPFAFDACLQLCVVRIGGCPFHVDKCSMSSWFIFLTALPLTSSNT</sequence>
<dbReference type="GeneID" id="87823339"/>
<evidence type="ECO:0000313" key="2">
    <source>
        <dbReference type="EMBL" id="KAK4125701.1"/>
    </source>
</evidence>
<reference evidence="2" key="1">
    <citation type="journal article" date="2023" name="Mol. Phylogenet. Evol.">
        <title>Genome-scale phylogeny and comparative genomics of the fungal order Sordariales.</title>
        <authorList>
            <person name="Hensen N."/>
            <person name="Bonometti L."/>
            <person name="Westerberg I."/>
            <person name="Brannstrom I.O."/>
            <person name="Guillou S."/>
            <person name="Cros-Aarteil S."/>
            <person name="Calhoun S."/>
            <person name="Haridas S."/>
            <person name="Kuo A."/>
            <person name="Mondo S."/>
            <person name="Pangilinan J."/>
            <person name="Riley R."/>
            <person name="LaButti K."/>
            <person name="Andreopoulos B."/>
            <person name="Lipzen A."/>
            <person name="Chen C."/>
            <person name="Yan M."/>
            <person name="Daum C."/>
            <person name="Ng V."/>
            <person name="Clum A."/>
            <person name="Steindorff A."/>
            <person name="Ohm R.A."/>
            <person name="Martin F."/>
            <person name="Silar P."/>
            <person name="Natvig D.O."/>
            <person name="Lalanne C."/>
            <person name="Gautier V."/>
            <person name="Ament-Velasquez S.L."/>
            <person name="Kruys A."/>
            <person name="Hutchinson M.I."/>
            <person name="Powell A.J."/>
            <person name="Barry K."/>
            <person name="Miller A.N."/>
            <person name="Grigoriev I.V."/>
            <person name="Debuchy R."/>
            <person name="Gladieux P."/>
            <person name="Hiltunen Thoren M."/>
            <person name="Johannesson H."/>
        </authorList>
    </citation>
    <scope>NUCLEOTIDE SEQUENCE</scope>
    <source>
        <strain evidence="2">CBS 731.68</strain>
    </source>
</reference>
<dbReference type="AlphaFoldDB" id="A0AAN6U602"/>
<name>A0AAN6U602_9PEZI</name>
<evidence type="ECO:0000256" key="1">
    <source>
        <dbReference type="SAM" id="Phobius"/>
    </source>
</evidence>
<dbReference type="EMBL" id="MU853225">
    <property type="protein sequence ID" value="KAK4125701.1"/>
    <property type="molecule type" value="Genomic_DNA"/>
</dbReference>
<reference evidence="2" key="2">
    <citation type="submission" date="2023-05" db="EMBL/GenBank/DDBJ databases">
        <authorList>
            <consortium name="Lawrence Berkeley National Laboratory"/>
            <person name="Steindorff A."/>
            <person name="Hensen N."/>
            <person name="Bonometti L."/>
            <person name="Westerberg I."/>
            <person name="Brannstrom I.O."/>
            <person name="Guillou S."/>
            <person name="Cros-Aarteil S."/>
            <person name="Calhoun S."/>
            <person name="Haridas S."/>
            <person name="Kuo A."/>
            <person name="Mondo S."/>
            <person name="Pangilinan J."/>
            <person name="Riley R."/>
            <person name="Labutti K."/>
            <person name="Andreopoulos B."/>
            <person name="Lipzen A."/>
            <person name="Chen C."/>
            <person name="Yanf M."/>
            <person name="Daum C."/>
            <person name="Ng V."/>
            <person name="Clum A."/>
            <person name="Ohm R."/>
            <person name="Martin F."/>
            <person name="Silar P."/>
            <person name="Natvig D."/>
            <person name="Lalanne C."/>
            <person name="Gautier V."/>
            <person name="Ament-Velasquez S.L."/>
            <person name="Kruys A."/>
            <person name="Hutchinson M.I."/>
            <person name="Powell A.J."/>
            <person name="Barry K."/>
            <person name="Miller A.N."/>
            <person name="Grigoriev I.V."/>
            <person name="Debuchy R."/>
            <person name="Gladieux P."/>
            <person name="Thoren M.H."/>
            <person name="Johannesson H."/>
        </authorList>
    </citation>
    <scope>NUCLEOTIDE SEQUENCE</scope>
    <source>
        <strain evidence="2">CBS 731.68</strain>
    </source>
</reference>
<protein>
    <submittedName>
        <fullName evidence="2">Uncharacterized protein</fullName>
    </submittedName>
</protein>
<comment type="caution">
    <text evidence="2">The sequence shown here is derived from an EMBL/GenBank/DDBJ whole genome shotgun (WGS) entry which is preliminary data.</text>
</comment>
<accession>A0AAN6U602</accession>
<keyword evidence="1" id="KW-0472">Membrane</keyword>
<proteinExistence type="predicted"/>
<keyword evidence="1" id="KW-0812">Transmembrane</keyword>
<dbReference type="RefSeq" id="XP_062649472.1">
    <property type="nucleotide sequence ID" value="XM_062786571.1"/>
</dbReference>
<dbReference type="Proteomes" id="UP001302602">
    <property type="component" value="Unassembled WGS sequence"/>
</dbReference>
<keyword evidence="3" id="KW-1185">Reference proteome</keyword>
<feature type="transmembrane region" description="Helical" evidence="1">
    <location>
        <begin position="21"/>
        <end position="45"/>
    </location>
</feature>